<dbReference type="EMBL" id="JAWDGP010006871">
    <property type="protein sequence ID" value="KAK3733967.1"/>
    <property type="molecule type" value="Genomic_DNA"/>
</dbReference>
<feature type="compositionally biased region" description="Basic residues" evidence="1">
    <location>
        <begin position="14"/>
        <end position="29"/>
    </location>
</feature>
<feature type="region of interest" description="Disordered" evidence="1">
    <location>
        <begin position="787"/>
        <end position="822"/>
    </location>
</feature>
<accession>A0AAE0Y666</accession>
<feature type="compositionally biased region" description="Basic residues" evidence="1">
    <location>
        <begin position="254"/>
        <end position="268"/>
    </location>
</feature>
<feature type="compositionally biased region" description="Basic residues" evidence="1">
    <location>
        <begin position="229"/>
        <end position="246"/>
    </location>
</feature>
<feature type="region of interest" description="Disordered" evidence="1">
    <location>
        <begin position="845"/>
        <end position="868"/>
    </location>
</feature>
<feature type="region of interest" description="Disordered" evidence="1">
    <location>
        <begin position="686"/>
        <end position="717"/>
    </location>
</feature>
<feature type="compositionally biased region" description="Basic and acidic residues" evidence="1">
    <location>
        <begin position="30"/>
        <end position="42"/>
    </location>
</feature>
<dbReference type="Pfam" id="PF02318">
    <property type="entry name" value="FYVE_2"/>
    <property type="match status" value="1"/>
</dbReference>
<reference evidence="3" key="1">
    <citation type="journal article" date="2023" name="G3 (Bethesda)">
        <title>A reference genome for the long-term kleptoplast-retaining sea slug Elysia crispata morphotype clarki.</title>
        <authorList>
            <person name="Eastman K.E."/>
            <person name="Pendleton A.L."/>
            <person name="Shaikh M.A."/>
            <person name="Suttiyut T."/>
            <person name="Ogas R."/>
            <person name="Tomko P."/>
            <person name="Gavelis G."/>
            <person name="Widhalm J.R."/>
            <person name="Wisecaver J.H."/>
        </authorList>
    </citation>
    <scope>NUCLEOTIDE SEQUENCE</scope>
    <source>
        <strain evidence="3">ECLA1</strain>
    </source>
</reference>
<sequence>MDLQVEPPNEEAKGHKKHKYKHGHRHGHKHKEEDGDCKDSKGRSKTRHERALDLSTLTGREVKALRKVIKKDEAEMRAMDLRVSIIRNQIEELRQLNAECIDHASSRSSSNTMCPRCGKEFPAWQNVLPFVDKGVRCETCKYLVCKNCRYPQPNGLFLCRLCICYRQERLLTGEWMDPCVGGVHSTDLIKLSLRDKKFLKKRRKKDQKRRAEQSKKVTAERTPEGYFEKKRRHRSRRKKSRSKSKKSKDDNNTSRRRRKHRHGVRGHHRSGEERERVCASRKEGKSHRRSKDALSEGKMWGGGEGPVVYFDDEVAVEEAYEDENEYFDNDDYYGADFWQNSYYNDDTFDYNYDGYYFEGEGEDEGYEEEADNKPNNPEKEDLALEVSVGRDASYWPSMSLGSRHFHRLGEPRSYSSGSQMEQVRLMRRFLRQEPGGPKGKRLPCMDYLPMSKPPPYQERCPDVWPDLPGVPAAPAYGNTTSAQQERARFKHRRNQLFPLWRRIKFSIKETFRFVMPSFIRRDKCSMEKEEFKEKMADEEAAVSVEINNNEKLPVSVEDINWNFQPRGGGPHHGGGRKGAARGGRGRGRGRGQMRGRGMRGRGRGGRGGPYWGRGARGAWRGARGGRGRGRGRGSGREERAGKKSKKDKKDKKSKKGEKAKKARATKAAKAEADMVLAIVDLQKKLKGKDADGRISKGSAAGERSTAAAPADGTLCPPKDTESTLTGPFGARQTLTGPFGARQTLTGPFGARQTLTEPFGARQTLTGPFGARQTLTWPFGARQTLTGPFGARQTLTGPFGARQTLTGPFGARQTLTGPFGARQTLTGPFGARQTLTGPFGARQTLTGPFGARQTLTGPFGARQTLIGPS</sequence>
<organism evidence="3 4">
    <name type="scientific">Elysia crispata</name>
    <name type="common">lettuce slug</name>
    <dbReference type="NCBI Taxonomy" id="231223"/>
    <lineage>
        <taxon>Eukaryota</taxon>
        <taxon>Metazoa</taxon>
        <taxon>Spiralia</taxon>
        <taxon>Lophotrochozoa</taxon>
        <taxon>Mollusca</taxon>
        <taxon>Gastropoda</taxon>
        <taxon>Heterobranchia</taxon>
        <taxon>Euthyneura</taxon>
        <taxon>Panpulmonata</taxon>
        <taxon>Sacoglossa</taxon>
        <taxon>Placobranchoidea</taxon>
        <taxon>Plakobranchidae</taxon>
        <taxon>Elysia</taxon>
    </lineage>
</organism>
<feature type="compositionally biased region" description="Basic and acidic residues" evidence="1">
    <location>
        <begin position="209"/>
        <end position="228"/>
    </location>
</feature>
<gene>
    <name evidence="3" type="ORF">RRG08_024767</name>
</gene>
<feature type="compositionally biased region" description="Basic residues" evidence="1">
    <location>
        <begin position="573"/>
        <end position="604"/>
    </location>
</feature>
<keyword evidence="4" id="KW-1185">Reference proteome</keyword>
<evidence type="ECO:0000313" key="4">
    <source>
        <dbReference type="Proteomes" id="UP001283361"/>
    </source>
</evidence>
<feature type="domain" description="FYVE-type zinc finger" evidence="2">
    <location>
        <begin position="55"/>
        <end position="175"/>
    </location>
</feature>
<dbReference type="AlphaFoldDB" id="A0AAE0Y666"/>
<dbReference type="InterPro" id="IPR013083">
    <property type="entry name" value="Znf_RING/FYVE/PHD"/>
</dbReference>
<feature type="region of interest" description="Disordered" evidence="1">
    <location>
        <begin position="199"/>
        <end position="298"/>
    </location>
</feature>
<proteinExistence type="predicted"/>
<evidence type="ECO:0000256" key="1">
    <source>
        <dbReference type="SAM" id="MobiDB-lite"/>
    </source>
</evidence>
<evidence type="ECO:0000259" key="2">
    <source>
        <dbReference type="Pfam" id="PF02318"/>
    </source>
</evidence>
<feature type="compositionally biased region" description="Basic residues" evidence="1">
    <location>
        <begin position="199"/>
        <end position="208"/>
    </location>
</feature>
<name>A0AAE0Y666_9GAST</name>
<dbReference type="InterPro" id="IPR011011">
    <property type="entry name" value="Znf_FYVE_PHD"/>
</dbReference>
<dbReference type="Gene3D" id="3.30.40.10">
    <property type="entry name" value="Zinc/RING finger domain, C3HC4 (zinc finger)"/>
    <property type="match status" value="1"/>
</dbReference>
<evidence type="ECO:0000313" key="3">
    <source>
        <dbReference type="EMBL" id="KAK3733967.1"/>
    </source>
</evidence>
<feature type="compositionally biased region" description="Basic residues" evidence="1">
    <location>
        <begin position="642"/>
        <end position="666"/>
    </location>
</feature>
<dbReference type="InterPro" id="IPR041282">
    <property type="entry name" value="FYVE_2"/>
</dbReference>
<comment type="caution">
    <text evidence="3">The sequence shown here is derived from an EMBL/GenBank/DDBJ whole genome shotgun (WGS) entry which is preliminary data.</text>
</comment>
<dbReference type="SUPFAM" id="SSF57903">
    <property type="entry name" value="FYVE/PHD zinc finger"/>
    <property type="match status" value="1"/>
</dbReference>
<dbReference type="Proteomes" id="UP001283361">
    <property type="component" value="Unassembled WGS sequence"/>
</dbReference>
<feature type="compositionally biased region" description="Gly residues" evidence="1">
    <location>
        <begin position="605"/>
        <end position="615"/>
    </location>
</feature>
<feature type="region of interest" description="Disordered" evidence="1">
    <location>
        <begin position="563"/>
        <end position="670"/>
    </location>
</feature>
<feature type="compositionally biased region" description="Basic and acidic residues" evidence="1">
    <location>
        <begin position="269"/>
        <end position="283"/>
    </location>
</feature>
<feature type="compositionally biased region" description="Basic residues" evidence="1">
    <location>
        <begin position="623"/>
        <end position="633"/>
    </location>
</feature>
<protein>
    <recommendedName>
        <fullName evidence="2">FYVE-type zinc finger domain-containing protein</fullName>
    </recommendedName>
</protein>
<feature type="region of interest" description="Disordered" evidence="1">
    <location>
        <begin position="1"/>
        <end position="50"/>
    </location>
</feature>